<organism evidence="1 2">
    <name type="scientific">Vermiconidia calcicola</name>
    <dbReference type="NCBI Taxonomy" id="1690605"/>
    <lineage>
        <taxon>Eukaryota</taxon>
        <taxon>Fungi</taxon>
        <taxon>Dikarya</taxon>
        <taxon>Ascomycota</taxon>
        <taxon>Pezizomycotina</taxon>
        <taxon>Dothideomycetes</taxon>
        <taxon>Dothideomycetidae</taxon>
        <taxon>Mycosphaerellales</taxon>
        <taxon>Extremaceae</taxon>
        <taxon>Vermiconidia</taxon>
    </lineage>
</organism>
<sequence>MAQELDLTLLETAALDEGSGPRGRYSTFEFTLRLSPEIHARIARLEGTIRSSADLDFEDVQAFSTYLHETVHWWQHVGSTFGLIFSLTYPAETHANYGHLKRLGDLIGHKKSIRRLVEQLEGPRSPETPAGLANIILNNQFDFEAYRRLVFS</sequence>
<comment type="caution">
    <text evidence="1">The sequence shown here is derived from an EMBL/GenBank/DDBJ whole genome shotgun (WGS) entry which is preliminary data.</text>
</comment>
<accession>A0ACC3M8B8</accession>
<name>A0ACC3M8B8_9PEZI</name>
<evidence type="ECO:0000313" key="2">
    <source>
        <dbReference type="Proteomes" id="UP001281147"/>
    </source>
</evidence>
<evidence type="ECO:0000313" key="1">
    <source>
        <dbReference type="EMBL" id="KAK3677831.1"/>
    </source>
</evidence>
<dbReference type="Proteomes" id="UP001281147">
    <property type="component" value="Unassembled WGS sequence"/>
</dbReference>
<reference evidence="1" key="1">
    <citation type="submission" date="2023-07" db="EMBL/GenBank/DDBJ databases">
        <title>Black Yeasts Isolated from many extreme environments.</title>
        <authorList>
            <person name="Coleine C."/>
            <person name="Stajich J.E."/>
            <person name="Selbmann L."/>
        </authorList>
    </citation>
    <scope>NUCLEOTIDE SEQUENCE</scope>
    <source>
        <strain evidence="1">CCFEE 5714</strain>
    </source>
</reference>
<proteinExistence type="predicted"/>
<keyword evidence="2" id="KW-1185">Reference proteome</keyword>
<protein>
    <submittedName>
        <fullName evidence="1">Uncharacterized protein</fullName>
    </submittedName>
</protein>
<dbReference type="EMBL" id="JAUTXU010000600">
    <property type="protein sequence ID" value="KAK3677831.1"/>
    <property type="molecule type" value="Genomic_DNA"/>
</dbReference>
<gene>
    <name evidence="1" type="ORF">LTR37_021515</name>
</gene>